<evidence type="ECO:0000256" key="1">
    <source>
        <dbReference type="SAM" id="MobiDB-lite"/>
    </source>
</evidence>
<feature type="region of interest" description="Disordered" evidence="1">
    <location>
        <begin position="254"/>
        <end position="413"/>
    </location>
</feature>
<comment type="caution">
    <text evidence="2">The sequence shown here is derived from an EMBL/GenBank/DDBJ whole genome shotgun (WGS) entry which is preliminary data.</text>
</comment>
<protein>
    <submittedName>
        <fullName evidence="2">Uncharacterized protein</fullName>
    </submittedName>
</protein>
<organism evidence="2 3">
    <name type="scientific">Discina gigas</name>
    <dbReference type="NCBI Taxonomy" id="1032678"/>
    <lineage>
        <taxon>Eukaryota</taxon>
        <taxon>Fungi</taxon>
        <taxon>Dikarya</taxon>
        <taxon>Ascomycota</taxon>
        <taxon>Pezizomycotina</taxon>
        <taxon>Pezizomycetes</taxon>
        <taxon>Pezizales</taxon>
        <taxon>Discinaceae</taxon>
        <taxon>Discina</taxon>
    </lineage>
</organism>
<accession>A0ABR3GRD2</accession>
<feature type="region of interest" description="Disordered" evidence="1">
    <location>
        <begin position="193"/>
        <end position="219"/>
    </location>
</feature>
<feature type="compositionally biased region" description="Basic and acidic residues" evidence="1">
    <location>
        <begin position="374"/>
        <end position="396"/>
    </location>
</feature>
<feature type="region of interest" description="Disordered" evidence="1">
    <location>
        <begin position="1"/>
        <end position="32"/>
    </location>
</feature>
<dbReference type="Proteomes" id="UP001447188">
    <property type="component" value="Unassembled WGS sequence"/>
</dbReference>
<gene>
    <name evidence="2" type="ORF">Q9L58_002671</name>
</gene>
<dbReference type="EMBL" id="JBBBZM010000023">
    <property type="protein sequence ID" value="KAL0638365.1"/>
    <property type="molecule type" value="Genomic_DNA"/>
</dbReference>
<feature type="compositionally biased region" description="Low complexity" evidence="1">
    <location>
        <begin position="319"/>
        <end position="329"/>
    </location>
</feature>
<proteinExistence type="predicted"/>
<feature type="compositionally biased region" description="Polar residues" evidence="1">
    <location>
        <begin position="298"/>
        <end position="308"/>
    </location>
</feature>
<sequence length="413" mass="44099">MPLENASDPSSTEMDLFGPSDAGDQLADSDNPYPQFTPLAPLSWLLGYSESDRQRYLRIQSQNTARLLKLELAPLEQAGLAYYDSIFYTYESYGDLAGTSTGVAIGYALRNRQAGPIARGLARIIGQGANPRAAKYVAVGLRIAVFGSAGRMYGLTSAGLQALSRMRREQGTDPGMARVVAARAARNVLMEREAKVKRRMSSSSSSAVGDDDDGDAQSLGGMEIADRVRLVDEAAAREQSAAFPFGRPSEKVVEMEKRRGVASPLPPSSETVGDPFEGEEGEADGALPADDGTPQRAWRNTHSNTAESSWERLRRGQGPAATTPAPAATRPEQTGDGGGTGTSPWPARAPMKGFGGASQEPKMDSFSFSTGGGKDLERMQAQKEFDESVERERRSGAGDGYSEGDQPGKGWKD</sequence>
<name>A0ABR3GRD2_9PEZI</name>
<reference evidence="2 3" key="1">
    <citation type="submission" date="2024-02" db="EMBL/GenBank/DDBJ databases">
        <title>Discinaceae phylogenomics.</title>
        <authorList>
            <person name="Dirks A.C."/>
            <person name="James T.Y."/>
        </authorList>
    </citation>
    <scope>NUCLEOTIDE SEQUENCE [LARGE SCALE GENOMIC DNA]</scope>
    <source>
        <strain evidence="2 3">ACD0624</strain>
    </source>
</reference>
<evidence type="ECO:0000313" key="3">
    <source>
        <dbReference type="Proteomes" id="UP001447188"/>
    </source>
</evidence>
<evidence type="ECO:0000313" key="2">
    <source>
        <dbReference type="EMBL" id="KAL0638365.1"/>
    </source>
</evidence>
<keyword evidence="3" id="KW-1185">Reference proteome</keyword>